<evidence type="ECO:0000256" key="7">
    <source>
        <dbReference type="PROSITE-ProRule" id="PRU01373"/>
    </source>
</evidence>
<keyword evidence="3" id="KW-0808">Transferase</keyword>
<feature type="compositionally biased region" description="Low complexity" evidence="8">
    <location>
        <begin position="505"/>
        <end position="515"/>
    </location>
</feature>
<comment type="caution">
    <text evidence="11">The sequence shown here is derived from an EMBL/GenBank/DDBJ whole genome shotgun (WGS) entry which is preliminary data.</text>
</comment>
<dbReference type="CDD" id="cd16913">
    <property type="entry name" value="YkuD_like"/>
    <property type="match status" value="1"/>
</dbReference>
<dbReference type="Gene3D" id="2.40.440.10">
    <property type="entry name" value="L,D-transpeptidase catalytic domain-like"/>
    <property type="match status" value="1"/>
</dbReference>
<feature type="region of interest" description="Disordered" evidence="8">
    <location>
        <begin position="488"/>
        <end position="515"/>
    </location>
</feature>
<dbReference type="GO" id="GO:0004180">
    <property type="term" value="F:carboxypeptidase activity"/>
    <property type="evidence" value="ECO:0007669"/>
    <property type="project" value="UniProtKB-ARBA"/>
</dbReference>
<evidence type="ECO:0000256" key="9">
    <source>
        <dbReference type="SAM" id="SignalP"/>
    </source>
</evidence>
<comment type="pathway">
    <text evidence="1 7">Cell wall biogenesis; peptidoglycan biosynthesis.</text>
</comment>
<dbReference type="PANTHER" id="PTHR41533:SF2">
    <property type="entry name" value="BLR7131 PROTEIN"/>
    <property type="match status" value="1"/>
</dbReference>
<dbReference type="PATRIC" id="fig|121290.4.peg.1476"/>
<dbReference type="STRING" id="121290.APY04_2605"/>
<dbReference type="PANTHER" id="PTHR41533">
    <property type="entry name" value="L,D-TRANSPEPTIDASE HI_1667-RELATED"/>
    <property type="match status" value="1"/>
</dbReference>
<dbReference type="GO" id="GO:0071555">
    <property type="term" value="P:cell wall organization"/>
    <property type="evidence" value="ECO:0007669"/>
    <property type="project" value="UniProtKB-UniRule"/>
</dbReference>
<dbReference type="AlphaFoldDB" id="A0A109BC07"/>
<sequence length="529" mass="58845">MIRLAFLMLAAGSALLAAAPMAIAAPSMSEEAIATDPAITPPMLPPTDTNPVASAVRSKLNALPVEGSAEELKERSVLSDVYAARRDVPIWLTEGGLTDRGAALGAEILKAADWGLNPADFHLPVIPPPSKLDAATLGKADVEISKALLKYARYARGGRITAPSILLNSNLDRRPQFLDAETVFRDAIATPDPAEYLRSLHPQHPQFQKLRVLYVANRTKPLGKRILANMEQWRWMPADLGQMHVMANVPEFIIRVFKDGDAVHTERIVVGETDKQTTIYTRPLRAVVFKPMWRVPESIKVKELQPDLRRNASLFRQHGLQLETKDGAPIDYRTIDWHTADIRKYEVVQPPGPKNVMGVVKFTFPSQHTIFMHDTLDKWMFAQKVRTLSHGCLRLRNPMKMAEVILAEDKGWDADTVQSKMKTGPRDQEIMLEKRIPMHMVYFTTWVDSDGKLQTFGDIYGHEKRISLALDGKWDEIDVGRDHLAPVGAAPASSDGFSTSSNRPTTQQRQKKQSTTIVDMVGNALGGGF</sequence>
<dbReference type="SUPFAM" id="SSF141523">
    <property type="entry name" value="L,D-transpeptidase catalytic domain-like"/>
    <property type="match status" value="1"/>
</dbReference>
<dbReference type="RefSeq" id="WP_083509756.1">
    <property type="nucleotide sequence ID" value="NZ_LMTR01000074.1"/>
</dbReference>
<name>A0A109BC07_HYPSL</name>
<comment type="similarity">
    <text evidence="2">Belongs to the YkuD family.</text>
</comment>
<keyword evidence="12" id="KW-1185">Reference proteome</keyword>
<keyword evidence="5 7" id="KW-0573">Peptidoglycan synthesis</keyword>
<feature type="active site" description="Nucleophile" evidence="7">
    <location>
        <position position="392"/>
    </location>
</feature>
<dbReference type="Pfam" id="PF03734">
    <property type="entry name" value="YkuD"/>
    <property type="match status" value="1"/>
</dbReference>
<evidence type="ECO:0000256" key="1">
    <source>
        <dbReference type="ARBA" id="ARBA00004752"/>
    </source>
</evidence>
<proteinExistence type="inferred from homology"/>
<dbReference type="InterPro" id="IPR038063">
    <property type="entry name" value="Transpep_catalytic_dom"/>
</dbReference>
<evidence type="ECO:0000256" key="2">
    <source>
        <dbReference type="ARBA" id="ARBA00005992"/>
    </source>
</evidence>
<feature type="signal peptide" evidence="9">
    <location>
        <begin position="1"/>
        <end position="24"/>
    </location>
</feature>
<keyword evidence="6 7" id="KW-0961">Cell wall biogenesis/degradation</keyword>
<evidence type="ECO:0000259" key="10">
    <source>
        <dbReference type="PROSITE" id="PS52029"/>
    </source>
</evidence>
<feature type="compositionally biased region" description="Polar residues" evidence="8">
    <location>
        <begin position="495"/>
        <end position="504"/>
    </location>
</feature>
<feature type="chain" id="PRO_5007132527" description="L,D-TPase catalytic domain-containing protein" evidence="9">
    <location>
        <begin position="25"/>
        <end position="529"/>
    </location>
</feature>
<dbReference type="PROSITE" id="PS52029">
    <property type="entry name" value="LD_TPASE"/>
    <property type="match status" value="1"/>
</dbReference>
<dbReference type="InterPro" id="IPR045380">
    <property type="entry name" value="LD_TPept_scaffold_dom"/>
</dbReference>
<dbReference type="Pfam" id="PF20142">
    <property type="entry name" value="Scaffold"/>
    <property type="match status" value="1"/>
</dbReference>
<evidence type="ECO:0000256" key="4">
    <source>
        <dbReference type="ARBA" id="ARBA00022960"/>
    </source>
</evidence>
<keyword evidence="4 7" id="KW-0133">Cell shape</keyword>
<dbReference type="InterPro" id="IPR005490">
    <property type="entry name" value="LD_TPept_cat_dom"/>
</dbReference>
<protein>
    <recommendedName>
        <fullName evidence="10">L,D-TPase catalytic domain-containing protein</fullName>
    </recommendedName>
</protein>
<dbReference type="EMBL" id="LMTR01000074">
    <property type="protein sequence ID" value="KWT66018.1"/>
    <property type="molecule type" value="Genomic_DNA"/>
</dbReference>
<dbReference type="GO" id="GO:0016740">
    <property type="term" value="F:transferase activity"/>
    <property type="evidence" value="ECO:0007669"/>
    <property type="project" value="UniProtKB-KW"/>
</dbReference>
<dbReference type="GO" id="GO:0009252">
    <property type="term" value="P:peptidoglycan biosynthetic process"/>
    <property type="evidence" value="ECO:0007669"/>
    <property type="project" value="UniProtKB-UniPathway"/>
</dbReference>
<dbReference type="GO" id="GO:0008360">
    <property type="term" value="P:regulation of cell shape"/>
    <property type="evidence" value="ECO:0007669"/>
    <property type="project" value="UniProtKB-UniRule"/>
</dbReference>
<dbReference type="Proteomes" id="UP000059074">
    <property type="component" value="Unassembled WGS sequence"/>
</dbReference>
<evidence type="ECO:0000256" key="8">
    <source>
        <dbReference type="SAM" id="MobiDB-lite"/>
    </source>
</evidence>
<evidence type="ECO:0000313" key="11">
    <source>
        <dbReference type="EMBL" id="KWT66018.1"/>
    </source>
</evidence>
<keyword evidence="9" id="KW-0732">Signal</keyword>
<feature type="domain" description="L,D-TPase catalytic" evidence="10">
    <location>
        <begin position="243"/>
        <end position="417"/>
    </location>
</feature>
<organism evidence="11 12">
    <name type="scientific">Hyphomicrobium sulfonivorans</name>
    <dbReference type="NCBI Taxonomy" id="121290"/>
    <lineage>
        <taxon>Bacteria</taxon>
        <taxon>Pseudomonadati</taxon>
        <taxon>Pseudomonadota</taxon>
        <taxon>Alphaproteobacteria</taxon>
        <taxon>Hyphomicrobiales</taxon>
        <taxon>Hyphomicrobiaceae</taxon>
        <taxon>Hyphomicrobium</taxon>
    </lineage>
</organism>
<dbReference type="OrthoDB" id="9778545at2"/>
<feature type="active site" description="Proton donor/acceptor" evidence="7">
    <location>
        <position position="373"/>
    </location>
</feature>
<evidence type="ECO:0000256" key="5">
    <source>
        <dbReference type="ARBA" id="ARBA00022984"/>
    </source>
</evidence>
<dbReference type="InterPro" id="IPR052905">
    <property type="entry name" value="LD-transpeptidase_YkuD-like"/>
</dbReference>
<accession>A0A109BC07</accession>
<dbReference type="UniPathway" id="UPA00219"/>
<evidence type="ECO:0000256" key="3">
    <source>
        <dbReference type="ARBA" id="ARBA00022679"/>
    </source>
</evidence>
<evidence type="ECO:0000256" key="6">
    <source>
        <dbReference type="ARBA" id="ARBA00023316"/>
    </source>
</evidence>
<evidence type="ECO:0000313" key="12">
    <source>
        <dbReference type="Proteomes" id="UP000059074"/>
    </source>
</evidence>
<gene>
    <name evidence="11" type="ORF">APY04_2605</name>
</gene>
<reference evidence="11 12" key="1">
    <citation type="submission" date="2015-10" db="EMBL/GenBank/DDBJ databases">
        <title>Transcriptomic analysis of a linuron degrading triple-species bacterial consortium.</title>
        <authorList>
            <person name="Albers P."/>
        </authorList>
    </citation>
    <scope>NUCLEOTIDE SEQUENCE [LARGE SCALE GENOMIC DNA]</scope>
    <source>
        <strain evidence="11 12">WDL6</strain>
    </source>
</reference>